<name>A0A949JY20_9FIRM</name>
<dbReference type="AlphaFoldDB" id="A0A949JY20"/>
<organism evidence="2 3">
    <name type="scientific">Diplocloster agilis</name>
    <dbReference type="NCBI Taxonomy" id="2850323"/>
    <lineage>
        <taxon>Bacteria</taxon>
        <taxon>Bacillati</taxon>
        <taxon>Bacillota</taxon>
        <taxon>Clostridia</taxon>
        <taxon>Lachnospirales</taxon>
        <taxon>Lachnospiraceae</taxon>
        <taxon>Diplocloster</taxon>
    </lineage>
</organism>
<gene>
    <name evidence="2" type="ORF">KTH89_12190</name>
</gene>
<evidence type="ECO:0000313" key="2">
    <source>
        <dbReference type="EMBL" id="MBU9737300.1"/>
    </source>
</evidence>
<reference evidence="2" key="1">
    <citation type="submission" date="2021-06" db="EMBL/GenBank/DDBJ databases">
        <title>Description of novel taxa of the family Lachnospiraceae.</title>
        <authorList>
            <person name="Chaplin A.V."/>
            <person name="Sokolova S.R."/>
            <person name="Pikina A.P."/>
            <person name="Korzhanova M."/>
            <person name="Belova V."/>
            <person name="Korostin D."/>
            <person name="Efimov B.A."/>
        </authorList>
    </citation>
    <scope>NUCLEOTIDE SEQUENCE</scope>
    <source>
        <strain evidence="2">ASD5720</strain>
    </source>
</reference>
<proteinExistence type="predicted"/>
<evidence type="ECO:0000256" key="1">
    <source>
        <dbReference type="SAM" id="SignalP"/>
    </source>
</evidence>
<sequence>MNSRYFLPLLLTALSLSLCLTGCALHNPKAQIKEQLEAIQHPNTDQDLLNTIHQLDQNKSLLFLDDGHGVLASRLLEIYDYQIQSSKITGEKAEVTIKLTTRNMEQLMDAYRSEILDRYISSGPMGQASVLDYAGILSDILNSSAETQTRKITLSMVRSEDGWAYESPSTVLDQLTGGLITSIGKSGLTSPSAMAQAYLDRIKQMDPEALRQYLSIRHFFSDQEPQASSQDLAYAVQIHKNLDYQILSWEQTDTSALVNLSVNLTTADLPQLFTAYKDRLNTLKNDPAMLKLPDEEFLLKSSDLLLNLLEENMTSITIETSLPMSRMNGIWLPRIETNAFPDALLGNYPEAISVLQN</sequence>
<keyword evidence="3" id="KW-1185">Reference proteome</keyword>
<comment type="caution">
    <text evidence="2">The sequence shown here is derived from an EMBL/GenBank/DDBJ whole genome shotgun (WGS) entry which is preliminary data.</text>
</comment>
<keyword evidence="1" id="KW-0732">Signal</keyword>
<feature type="signal peptide" evidence="1">
    <location>
        <begin position="1"/>
        <end position="26"/>
    </location>
</feature>
<protein>
    <submittedName>
        <fullName evidence="2">Uncharacterized protein</fullName>
    </submittedName>
</protein>
<evidence type="ECO:0000313" key="3">
    <source>
        <dbReference type="Proteomes" id="UP000712157"/>
    </source>
</evidence>
<dbReference type="EMBL" id="JAHQCW010000019">
    <property type="protein sequence ID" value="MBU9737300.1"/>
    <property type="molecule type" value="Genomic_DNA"/>
</dbReference>
<feature type="chain" id="PRO_5038886914" evidence="1">
    <location>
        <begin position="27"/>
        <end position="357"/>
    </location>
</feature>
<accession>A0A949JY20</accession>
<dbReference type="RefSeq" id="WP_238721889.1">
    <property type="nucleotide sequence ID" value="NZ_JAHQCW010000019.1"/>
</dbReference>
<dbReference type="Proteomes" id="UP000712157">
    <property type="component" value="Unassembled WGS sequence"/>
</dbReference>